<comment type="caution">
    <text evidence="6">The sequence shown here is derived from an EMBL/GenBank/DDBJ whole genome shotgun (WGS) entry which is preliminary data.</text>
</comment>
<evidence type="ECO:0000256" key="1">
    <source>
        <dbReference type="ARBA" id="ARBA00022741"/>
    </source>
</evidence>
<evidence type="ECO:0000313" key="6">
    <source>
        <dbReference type="EMBL" id="KAJ8711084.1"/>
    </source>
</evidence>
<dbReference type="Proteomes" id="UP001231518">
    <property type="component" value="Chromosome 21"/>
</dbReference>
<dbReference type="EMBL" id="JARGEI010000022">
    <property type="protein sequence ID" value="KAJ8711084.1"/>
    <property type="molecule type" value="Genomic_DNA"/>
</dbReference>
<evidence type="ECO:0000256" key="3">
    <source>
        <dbReference type="ARBA" id="ARBA00022840"/>
    </source>
</evidence>
<dbReference type="InterPro" id="IPR014013">
    <property type="entry name" value="Helic_SF1/SF2_ATP-bd_DinG/Rad3"/>
</dbReference>
<dbReference type="GO" id="GO:0016818">
    <property type="term" value="F:hydrolase activity, acting on acid anhydrides, in phosphorus-containing anhydrides"/>
    <property type="evidence" value="ECO:0007669"/>
    <property type="project" value="InterPro"/>
</dbReference>
<dbReference type="Pfam" id="PF06733">
    <property type="entry name" value="DEAD_2"/>
    <property type="match status" value="3"/>
</dbReference>
<dbReference type="SMART" id="SM00488">
    <property type="entry name" value="DEXDc2"/>
    <property type="match status" value="1"/>
</dbReference>
<sequence length="611" mass="69062">MVSDDVADDGARLPRSEKSIYDKPEQSGECSSTSNRQEKTPYRENSEEESLSKNQVTIHKRPRLGSAEYEDDSKTSIPHTPPKTVKTENPETPECVSLPTIYYGARTHTQLKQVIKEFKRTSYCGLVKMTLLSSRDKSCIKEFDKSQWSSRNDMCRACVKPIKRSEKDDNKENTNCAYYDNRAALSHGCMPAAFDLEELVEVGREKQACPFYGARAMAKTAHIVFSTLPALSHGCMPAAFDLEELVEIGREKQACPFYGARAMAKTAHIVFCPYNYLIDPSIRTTLLVLSHGCMPAAFDLEELVEIGREKQACPFYGARAMAKTAHIVFCPYNYLIDPSIRSNLCIELQGAVVIVDEAHNIEGICREVASVTITKAQIQTSIKELENVMSYRFANQDVAYYVEDLLKTLKSWEYWFENQTPLVNQQPVNNNEAVLKWEANQFVDTLNNHNIGYKQYGDFRRNSENFCRRLREDPRPLYGVTQSTGTLLDEMNMVFGFLFRCECKYVDDFKPALIRHVTGKTNSISNTTGWRSSQFNEWVSNDTLSLSLMCMNPAIVMEGLHPARCIALASGTLTPLISLHSELATSFPHRVSPNHVIPQDRVSSIRQGDTL</sequence>
<dbReference type="InterPro" id="IPR006554">
    <property type="entry name" value="Helicase-like_DEXD_c2"/>
</dbReference>
<evidence type="ECO:0000259" key="5">
    <source>
        <dbReference type="PROSITE" id="PS51193"/>
    </source>
</evidence>
<feature type="region of interest" description="Disordered" evidence="4">
    <location>
        <begin position="1"/>
        <end position="91"/>
    </location>
</feature>
<keyword evidence="7" id="KW-1185">Reference proteome</keyword>
<name>A0AAD7YCG5_MYTSE</name>
<gene>
    <name evidence="6" type="ORF">PYW07_008326</name>
</gene>
<feature type="compositionally biased region" description="Basic and acidic residues" evidence="4">
    <location>
        <begin position="9"/>
        <end position="26"/>
    </location>
</feature>
<keyword evidence="1" id="KW-0547">Nucleotide-binding</keyword>
<dbReference type="PANTHER" id="PTHR11472:SF47">
    <property type="entry name" value="FANCONI ANEMIA GROUP J PROTEIN"/>
    <property type="match status" value="1"/>
</dbReference>
<feature type="compositionally biased region" description="Basic and acidic residues" evidence="4">
    <location>
        <begin position="36"/>
        <end position="45"/>
    </location>
</feature>
<keyword evidence="3" id="KW-0067">ATP-binding</keyword>
<dbReference type="GO" id="GO:0005524">
    <property type="term" value="F:ATP binding"/>
    <property type="evidence" value="ECO:0007669"/>
    <property type="project" value="UniProtKB-KW"/>
</dbReference>
<dbReference type="GO" id="GO:0003677">
    <property type="term" value="F:DNA binding"/>
    <property type="evidence" value="ECO:0007669"/>
    <property type="project" value="InterPro"/>
</dbReference>
<dbReference type="AlphaFoldDB" id="A0AAD7YCG5"/>
<dbReference type="InterPro" id="IPR027417">
    <property type="entry name" value="P-loop_NTPase"/>
</dbReference>
<protein>
    <recommendedName>
        <fullName evidence="5">Helicase ATP-binding domain-containing protein</fullName>
    </recommendedName>
</protein>
<reference evidence="6" key="1">
    <citation type="submission" date="2023-03" db="EMBL/GenBank/DDBJ databases">
        <title>Chromosome-level genomes of two armyworms, Mythimna separata and Mythimna loreyi, provide insights into the biosynthesis and reception of sex pheromones.</title>
        <authorList>
            <person name="Zhao H."/>
        </authorList>
    </citation>
    <scope>NUCLEOTIDE SEQUENCE</scope>
    <source>
        <strain evidence="6">BeijingLab</strain>
        <tissue evidence="6">Pupa</tissue>
    </source>
</reference>
<evidence type="ECO:0000256" key="2">
    <source>
        <dbReference type="ARBA" id="ARBA00022801"/>
    </source>
</evidence>
<dbReference type="GO" id="GO:0003678">
    <property type="term" value="F:DNA helicase activity"/>
    <property type="evidence" value="ECO:0007669"/>
    <property type="project" value="InterPro"/>
</dbReference>
<proteinExistence type="predicted"/>
<dbReference type="InterPro" id="IPR045028">
    <property type="entry name" value="DinG/Rad3-like"/>
</dbReference>
<dbReference type="InterPro" id="IPR010614">
    <property type="entry name" value="RAD3-like_helicase_DEAD"/>
</dbReference>
<evidence type="ECO:0000256" key="4">
    <source>
        <dbReference type="SAM" id="MobiDB-lite"/>
    </source>
</evidence>
<feature type="domain" description="Helicase ATP-binding" evidence="5">
    <location>
        <begin position="35"/>
        <end position="409"/>
    </location>
</feature>
<evidence type="ECO:0000313" key="7">
    <source>
        <dbReference type="Proteomes" id="UP001231518"/>
    </source>
</evidence>
<organism evidence="6 7">
    <name type="scientific">Mythimna separata</name>
    <name type="common">Oriental armyworm</name>
    <name type="synonym">Pseudaletia separata</name>
    <dbReference type="NCBI Taxonomy" id="271217"/>
    <lineage>
        <taxon>Eukaryota</taxon>
        <taxon>Metazoa</taxon>
        <taxon>Ecdysozoa</taxon>
        <taxon>Arthropoda</taxon>
        <taxon>Hexapoda</taxon>
        <taxon>Insecta</taxon>
        <taxon>Pterygota</taxon>
        <taxon>Neoptera</taxon>
        <taxon>Endopterygota</taxon>
        <taxon>Lepidoptera</taxon>
        <taxon>Glossata</taxon>
        <taxon>Ditrysia</taxon>
        <taxon>Noctuoidea</taxon>
        <taxon>Noctuidae</taxon>
        <taxon>Noctuinae</taxon>
        <taxon>Hadenini</taxon>
        <taxon>Mythimna</taxon>
    </lineage>
</organism>
<accession>A0AAD7YCG5</accession>
<dbReference type="Gene3D" id="3.40.50.300">
    <property type="entry name" value="P-loop containing nucleotide triphosphate hydrolases"/>
    <property type="match status" value="3"/>
</dbReference>
<dbReference type="PANTHER" id="PTHR11472">
    <property type="entry name" value="DNA REPAIR DEAD HELICASE RAD3/XP-D SUBFAMILY MEMBER"/>
    <property type="match status" value="1"/>
</dbReference>
<dbReference type="PROSITE" id="PS51193">
    <property type="entry name" value="HELICASE_ATP_BIND_2"/>
    <property type="match status" value="1"/>
</dbReference>
<keyword evidence="2" id="KW-0378">Hydrolase</keyword>